<evidence type="ECO:0000313" key="3">
    <source>
        <dbReference type="EMBL" id="KAG2965490.1"/>
    </source>
</evidence>
<dbReference type="AlphaFoldDB" id="A0A8T0YQB8"/>
<protein>
    <submittedName>
        <fullName evidence="1">Uncharacterized protein</fullName>
    </submittedName>
</protein>
<comment type="caution">
    <text evidence="1">The sequence shown here is derived from an EMBL/GenBank/DDBJ whole genome shotgun (WGS) entry which is preliminary data.</text>
</comment>
<reference evidence="1" key="1">
    <citation type="submission" date="2018-10" db="EMBL/GenBank/DDBJ databases">
        <title>Effector identification in a new, highly contiguous assembly of the strawberry crown rot pathogen Phytophthora cactorum.</title>
        <authorList>
            <person name="Armitage A.D."/>
            <person name="Nellist C.F."/>
            <person name="Bates H."/>
            <person name="Vickerstaff R.J."/>
            <person name="Harrison R.J."/>
        </authorList>
    </citation>
    <scope>NUCLEOTIDE SEQUENCE</scope>
    <source>
        <strain evidence="1">15-7</strain>
        <strain evidence="2">4032</strain>
        <strain evidence="3">P415</strain>
        <strain evidence="4">P421</strain>
    </source>
</reference>
<evidence type="ECO:0000313" key="2">
    <source>
        <dbReference type="EMBL" id="KAG2894246.1"/>
    </source>
</evidence>
<dbReference type="EMBL" id="RCMI01000924">
    <property type="protein sequence ID" value="KAG2894246.1"/>
    <property type="molecule type" value="Genomic_DNA"/>
</dbReference>
<dbReference type="EMBL" id="RCMV01000929">
    <property type="protein sequence ID" value="KAG3211649.1"/>
    <property type="molecule type" value="Genomic_DNA"/>
</dbReference>
<dbReference type="EMBL" id="RCMG01000910">
    <property type="protein sequence ID" value="KAG2842553.1"/>
    <property type="molecule type" value="Genomic_DNA"/>
</dbReference>
<gene>
    <name evidence="1" type="ORF">PC113_g18782</name>
    <name evidence="2" type="ORF">PC115_g18215</name>
    <name evidence="3" type="ORF">PC118_g19717</name>
    <name evidence="4" type="ORF">PC129_g17376</name>
</gene>
<dbReference type="Proteomes" id="UP000697107">
    <property type="component" value="Unassembled WGS sequence"/>
</dbReference>
<dbReference type="Proteomes" id="UP000735874">
    <property type="component" value="Unassembled WGS sequence"/>
</dbReference>
<dbReference type="Proteomes" id="UP000760860">
    <property type="component" value="Unassembled WGS sequence"/>
</dbReference>
<dbReference type="Proteomes" id="UP000774804">
    <property type="component" value="Unassembled WGS sequence"/>
</dbReference>
<sequence length="99" mass="11460">MVIESSWIRSLQPDHFNLGSHFQSLDARLELEVTKADSEGLLELEAVLVANNLEQYAQLLYRSKTKDGIVAKVGPCSKWHEMRKVGDFRIYEERRNLQI</sequence>
<organism evidence="1 5">
    <name type="scientific">Phytophthora cactorum</name>
    <dbReference type="NCBI Taxonomy" id="29920"/>
    <lineage>
        <taxon>Eukaryota</taxon>
        <taxon>Sar</taxon>
        <taxon>Stramenopiles</taxon>
        <taxon>Oomycota</taxon>
        <taxon>Peronosporomycetes</taxon>
        <taxon>Peronosporales</taxon>
        <taxon>Peronosporaceae</taxon>
        <taxon>Phytophthora</taxon>
    </lineage>
</organism>
<proteinExistence type="predicted"/>
<dbReference type="EMBL" id="RCML01001103">
    <property type="protein sequence ID" value="KAG2965490.1"/>
    <property type="molecule type" value="Genomic_DNA"/>
</dbReference>
<accession>A0A8T0YQB8</accession>
<evidence type="ECO:0000313" key="1">
    <source>
        <dbReference type="EMBL" id="KAG2842553.1"/>
    </source>
</evidence>
<name>A0A8T0YQB8_9STRA</name>
<evidence type="ECO:0000313" key="4">
    <source>
        <dbReference type="EMBL" id="KAG3211649.1"/>
    </source>
</evidence>
<evidence type="ECO:0000313" key="5">
    <source>
        <dbReference type="Proteomes" id="UP000735874"/>
    </source>
</evidence>